<sequence>MPQPAKTSRARHSNDSTYCIVSGGGTTAARGAGGFDGDGVSSSGSLAENTYVRTLYMEAQDVKGQYVSGVRSVCPPVVVWLRMSVRADAHATGVDTHVEEGSPVHSIYMFLHSSPSFLGHGWTDRAIVLCGMTHARRKATGASGTLCTPRCSTYLPRRYVSYWSPPGIDGCVDLEERRHAGERAGTICARVACLFSMMSYLSHFSLGGVFILLLVSASRERREQISAKTTWEGRGSCWPARSSLSLVARRRSFPGRQAGMYMHGMIVGPCVRSMWSLRALYTRTAQYYVERIIGTRTWDFLLGFIQHRPALHCTALLSLACSWRIAVRTLIALLLV</sequence>
<organism evidence="1 2">
    <name type="scientific">Purpureocillium lilacinum</name>
    <name type="common">Paecilomyces lilacinus</name>
    <dbReference type="NCBI Taxonomy" id="33203"/>
    <lineage>
        <taxon>Eukaryota</taxon>
        <taxon>Fungi</taxon>
        <taxon>Dikarya</taxon>
        <taxon>Ascomycota</taxon>
        <taxon>Pezizomycotina</taxon>
        <taxon>Sordariomycetes</taxon>
        <taxon>Hypocreomycetidae</taxon>
        <taxon>Hypocreales</taxon>
        <taxon>Ophiocordycipitaceae</taxon>
        <taxon>Purpureocillium</taxon>
    </lineage>
</organism>
<accession>A0A179HFJ6</accession>
<dbReference type="AlphaFoldDB" id="A0A179HFJ6"/>
<evidence type="ECO:0000313" key="1">
    <source>
        <dbReference type="EMBL" id="OAQ88398.1"/>
    </source>
</evidence>
<proteinExistence type="predicted"/>
<dbReference type="Proteomes" id="UP000078340">
    <property type="component" value="Unassembled WGS sequence"/>
</dbReference>
<comment type="caution">
    <text evidence="1">The sequence shown here is derived from an EMBL/GenBank/DDBJ whole genome shotgun (WGS) entry which is preliminary data.</text>
</comment>
<name>A0A179HFJ6_PURLI</name>
<protein>
    <submittedName>
        <fullName evidence="1">Uncharacterized protein</fullName>
    </submittedName>
</protein>
<dbReference type="EMBL" id="LSBI01000006">
    <property type="protein sequence ID" value="OAQ88398.1"/>
    <property type="molecule type" value="Genomic_DNA"/>
</dbReference>
<gene>
    <name evidence="1" type="ORF">VFPFJ_06863</name>
</gene>
<evidence type="ECO:0000313" key="2">
    <source>
        <dbReference type="Proteomes" id="UP000078340"/>
    </source>
</evidence>
<reference evidence="1 2" key="1">
    <citation type="submission" date="2016-02" db="EMBL/GenBank/DDBJ databases">
        <title>Biosynthesis of antibiotic leucinostatins and their inhibition on Phytophthora in bio-control Purpureocillium lilacinum.</title>
        <authorList>
            <person name="Wang G."/>
            <person name="Liu Z."/>
            <person name="Lin R."/>
            <person name="Li E."/>
            <person name="Mao Z."/>
            <person name="Ling J."/>
            <person name="Yin W."/>
            <person name="Xie B."/>
        </authorList>
    </citation>
    <scope>NUCLEOTIDE SEQUENCE [LARGE SCALE GENOMIC DNA]</scope>
    <source>
        <strain evidence="1">PLFJ-1</strain>
    </source>
</reference>